<sequence>IEVKRSNETNYVNFNFSDWIEAGTWIKFTLFNINVKTSTEMDAGTNAQVFIKIHGKMGVTTQLLLDNQSRNDFERGAVDVFSRGAKDVGSVTGLQVKLDTMLTETGDNVSNPSWSFVYIEGKRSNETNYVNFNFSDWIKAGTWIKFTLYYTEVATSDKTGAATDAYIYIKIHGYTSVTTEMLLDNPGDDFVEGA</sequence>
<dbReference type="InterPro" id="IPR001024">
    <property type="entry name" value="PLAT/LH2_dom"/>
</dbReference>
<evidence type="ECO:0000313" key="3">
    <source>
        <dbReference type="EMBL" id="CAH3144134.1"/>
    </source>
</evidence>
<comment type="caution">
    <text evidence="1">Lacks conserved residue(s) required for the propagation of feature annotation.</text>
</comment>
<reference evidence="3 4" key="1">
    <citation type="submission" date="2022-05" db="EMBL/GenBank/DDBJ databases">
        <authorList>
            <consortium name="Genoscope - CEA"/>
            <person name="William W."/>
        </authorList>
    </citation>
    <scope>NUCLEOTIDE SEQUENCE [LARGE SCALE GENOMIC DNA]</scope>
</reference>
<keyword evidence="4" id="KW-1185">Reference proteome</keyword>
<comment type="caution">
    <text evidence="3">The sequence shown here is derived from an EMBL/GenBank/DDBJ whole genome shotgun (WGS) entry which is preliminary data.</text>
</comment>
<dbReference type="EMBL" id="CALNXI010000867">
    <property type="protein sequence ID" value="CAH3144134.1"/>
    <property type="molecule type" value="Genomic_DNA"/>
</dbReference>
<dbReference type="Proteomes" id="UP001159427">
    <property type="component" value="Unassembled WGS sequence"/>
</dbReference>
<organism evidence="3 4">
    <name type="scientific">Porites evermanni</name>
    <dbReference type="NCBI Taxonomy" id="104178"/>
    <lineage>
        <taxon>Eukaryota</taxon>
        <taxon>Metazoa</taxon>
        <taxon>Cnidaria</taxon>
        <taxon>Anthozoa</taxon>
        <taxon>Hexacorallia</taxon>
        <taxon>Scleractinia</taxon>
        <taxon>Fungiina</taxon>
        <taxon>Poritidae</taxon>
        <taxon>Porites</taxon>
    </lineage>
</organism>
<feature type="non-terminal residue" evidence="3">
    <location>
        <position position="1"/>
    </location>
</feature>
<dbReference type="Pfam" id="PF01477">
    <property type="entry name" value="PLAT"/>
    <property type="match status" value="1"/>
</dbReference>
<accession>A0ABN8PHS1</accession>
<protein>
    <recommendedName>
        <fullName evidence="2">PLAT domain-containing protein</fullName>
    </recommendedName>
</protein>
<dbReference type="InterPro" id="IPR036392">
    <property type="entry name" value="PLAT/LH2_dom_sf"/>
</dbReference>
<feature type="domain" description="PLAT" evidence="2">
    <location>
        <begin position="147"/>
        <end position="194"/>
    </location>
</feature>
<dbReference type="PANTHER" id="PTHR45901:SF3">
    <property type="entry name" value="LIPOXYGENASE HOMOLOGY DOMAIN-CONTAINING PROTEIN 1"/>
    <property type="match status" value="1"/>
</dbReference>
<dbReference type="PANTHER" id="PTHR45901">
    <property type="entry name" value="PROTEIN CBG12474"/>
    <property type="match status" value="1"/>
</dbReference>
<dbReference type="PROSITE" id="PS50095">
    <property type="entry name" value="PLAT"/>
    <property type="match status" value="2"/>
</dbReference>
<evidence type="ECO:0000259" key="2">
    <source>
        <dbReference type="PROSITE" id="PS50095"/>
    </source>
</evidence>
<dbReference type="InterPro" id="IPR052970">
    <property type="entry name" value="Inner_ear_hair_cell_LOXHD"/>
</dbReference>
<gene>
    <name evidence="3" type="ORF">PEVE_00043070</name>
</gene>
<evidence type="ECO:0000313" key="4">
    <source>
        <dbReference type="Proteomes" id="UP001159427"/>
    </source>
</evidence>
<proteinExistence type="predicted"/>
<feature type="domain" description="PLAT" evidence="2">
    <location>
        <begin position="29"/>
        <end position="152"/>
    </location>
</feature>
<name>A0ABN8PHS1_9CNID</name>
<evidence type="ECO:0000256" key="1">
    <source>
        <dbReference type="PROSITE-ProRule" id="PRU00152"/>
    </source>
</evidence>
<dbReference type="SUPFAM" id="SSF49723">
    <property type="entry name" value="Lipase/lipooxygenase domain (PLAT/LH2 domain)"/>
    <property type="match status" value="2"/>
</dbReference>
<dbReference type="Gene3D" id="2.60.60.20">
    <property type="entry name" value="PLAT/LH2 domain"/>
    <property type="match status" value="2"/>
</dbReference>